<proteinExistence type="predicted"/>
<dbReference type="Proteomes" id="UP001057279">
    <property type="component" value="Linkage Group LG15"/>
</dbReference>
<name>A0ACB9UL80_9CETA</name>
<organism evidence="1 2">
    <name type="scientific">Ovis ammon polii x Ovis aries</name>
    <dbReference type="NCBI Taxonomy" id="2918886"/>
    <lineage>
        <taxon>Eukaryota</taxon>
        <taxon>Metazoa</taxon>
        <taxon>Chordata</taxon>
        <taxon>Craniata</taxon>
        <taxon>Vertebrata</taxon>
        <taxon>Euteleostomi</taxon>
        <taxon>Mammalia</taxon>
        <taxon>Eutheria</taxon>
        <taxon>Laurasiatheria</taxon>
        <taxon>Artiodactyla</taxon>
        <taxon>Ruminantia</taxon>
        <taxon>Pecora</taxon>
        <taxon>Bovidae</taxon>
        <taxon>Caprinae</taxon>
        <taxon>Ovis</taxon>
    </lineage>
</organism>
<sequence>MVSHMPHIIKRLEATNRKIGFRLGKVGDGTASRKDWTLGEVKVKVAQSCLTLCNPMDYTVHGILQARILGVGSLSLLQGIFLTQESNQGLLHCRWTLPAELSGGYLQNTSRAGWLPDLG</sequence>
<evidence type="ECO:0000313" key="2">
    <source>
        <dbReference type="Proteomes" id="UP001057279"/>
    </source>
</evidence>
<protein>
    <submittedName>
        <fullName evidence="1">Uncharacterized protein</fullName>
    </submittedName>
</protein>
<comment type="caution">
    <text evidence="1">The sequence shown here is derived from an EMBL/GenBank/DDBJ whole genome shotgun (WGS) entry which is preliminary data.</text>
</comment>
<accession>A0ACB9UL80</accession>
<reference evidence="1" key="1">
    <citation type="submission" date="2022-03" db="EMBL/GenBank/DDBJ databases">
        <title>Genomic analyses of argali, domestic sheep and their hybrids provide insights into chromosomal evolution, heterosis and genetic basis of agronomic traits.</title>
        <authorList>
            <person name="Li M."/>
        </authorList>
    </citation>
    <scope>NUCLEOTIDE SEQUENCE</scope>
    <source>
        <strain evidence="1">F1 hybrid</strain>
    </source>
</reference>
<keyword evidence="2" id="KW-1185">Reference proteome</keyword>
<evidence type="ECO:0000313" key="1">
    <source>
        <dbReference type="EMBL" id="KAI4572847.1"/>
    </source>
</evidence>
<dbReference type="EMBL" id="CM043040">
    <property type="protein sequence ID" value="KAI4572847.1"/>
    <property type="molecule type" value="Genomic_DNA"/>
</dbReference>
<gene>
    <name evidence="1" type="ORF">MJG53_012685</name>
</gene>